<sequence>MNSENTDKKPTVTIFVATLNEMDAVRVVLPKVKAEWYDELLIVDGCSTDGTLEWLKENGYTVLNQEEKGIASAHAHAFNASTGDFFIAFYPDGNCLPERIPDLIKTMNEGYDLVCVSRFLPPAKTHNPSKVRRFGNYIFTKIINILFGTNYTDVLGG</sequence>
<gene>
    <name evidence="2" type="ORF">METZ01_LOCUS388348</name>
</gene>
<dbReference type="EMBL" id="UINC01145395">
    <property type="protein sequence ID" value="SVD35494.1"/>
    <property type="molecule type" value="Genomic_DNA"/>
</dbReference>
<reference evidence="2" key="1">
    <citation type="submission" date="2018-05" db="EMBL/GenBank/DDBJ databases">
        <authorList>
            <person name="Lanie J.A."/>
            <person name="Ng W.-L."/>
            <person name="Kazmierczak K.M."/>
            <person name="Andrzejewski T.M."/>
            <person name="Davidsen T.M."/>
            <person name="Wayne K.J."/>
            <person name="Tettelin H."/>
            <person name="Glass J.I."/>
            <person name="Rusch D."/>
            <person name="Podicherti R."/>
            <person name="Tsui H.-C.T."/>
            <person name="Winkler M.E."/>
        </authorList>
    </citation>
    <scope>NUCLEOTIDE SEQUENCE</scope>
</reference>
<dbReference type="Gene3D" id="3.90.550.10">
    <property type="entry name" value="Spore Coat Polysaccharide Biosynthesis Protein SpsA, Chain A"/>
    <property type="match status" value="1"/>
</dbReference>
<dbReference type="AlphaFoldDB" id="A0A382UMJ3"/>
<organism evidence="2">
    <name type="scientific">marine metagenome</name>
    <dbReference type="NCBI Taxonomy" id="408172"/>
    <lineage>
        <taxon>unclassified sequences</taxon>
        <taxon>metagenomes</taxon>
        <taxon>ecological metagenomes</taxon>
    </lineage>
</organism>
<dbReference type="InterPro" id="IPR029044">
    <property type="entry name" value="Nucleotide-diphossugar_trans"/>
</dbReference>
<dbReference type="PANTHER" id="PTHR48090">
    <property type="entry name" value="UNDECAPRENYL-PHOSPHATE 4-DEOXY-4-FORMAMIDO-L-ARABINOSE TRANSFERASE-RELATED"/>
    <property type="match status" value="1"/>
</dbReference>
<proteinExistence type="predicted"/>
<dbReference type="SUPFAM" id="SSF53448">
    <property type="entry name" value="Nucleotide-diphospho-sugar transferases"/>
    <property type="match status" value="1"/>
</dbReference>
<protein>
    <recommendedName>
        <fullName evidence="1">Glycosyltransferase 2-like domain-containing protein</fullName>
    </recommendedName>
</protein>
<feature type="non-terminal residue" evidence="2">
    <location>
        <position position="157"/>
    </location>
</feature>
<name>A0A382UMJ3_9ZZZZ</name>
<dbReference type="InterPro" id="IPR001173">
    <property type="entry name" value="Glyco_trans_2-like"/>
</dbReference>
<dbReference type="Pfam" id="PF00535">
    <property type="entry name" value="Glycos_transf_2"/>
    <property type="match status" value="1"/>
</dbReference>
<accession>A0A382UMJ3</accession>
<dbReference type="PANTHER" id="PTHR48090:SF7">
    <property type="entry name" value="RFBJ PROTEIN"/>
    <property type="match status" value="1"/>
</dbReference>
<feature type="domain" description="Glycosyltransferase 2-like" evidence="1">
    <location>
        <begin position="13"/>
        <end position="147"/>
    </location>
</feature>
<evidence type="ECO:0000259" key="1">
    <source>
        <dbReference type="Pfam" id="PF00535"/>
    </source>
</evidence>
<evidence type="ECO:0000313" key="2">
    <source>
        <dbReference type="EMBL" id="SVD35494.1"/>
    </source>
</evidence>
<dbReference type="CDD" id="cd04179">
    <property type="entry name" value="DPM_DPG-synthase_like"/>
    <property type="match status" value="1"/>
</dbReference>
<dbReference type="InterPro" id="IPR050256">
    <property type="entry name" value="Glycosyltransferase_2"/>
</dbReference>